<dbReference type="AlphaFoldDB" id="A0A2P8GE34"/>
<dbReference type="Proteomes" id="UP000240978">
    <property type="component" value="Unassembled WGS sequence"/>
</dbReference>
<reference evidence="2 3" key="1">
    <citation type="submission" date="2018-03" db="EMBL/GenBank/DDBJ databases">
        <title>Genomic Encyclopedia of Archaeal and Bacterial Type Strains, Phase II (KMG-II): from individual species to whole genera.</title>
        <authorList>
            <person name="Goeker M."/>
        </authorList>
    </citation>
    <scope>NUCLEOTIDE SEQUENCE [LARGE SCALE GENOMIC DNA]</scope>
    <source>
        <strain evidence="2 3">DSM 18107</strain>
    </source>
</reference>
<organism evidence="2 3">
    <name type="scientific">Chitinophaga ginsengisoli</name>
    <dbReference type="NCBI Taxonomy" id="363837"/>
    <lineage>
        <taxon>Bacteria</taxon>
        <taxon>Pseudomonadati</taxon>
        <taxon>Bacteroidota</taxon>
        <taxon>Chitinophagia</taxon>
        <taxon>Chitinophagales</taxon>
        <taxon>Chitinophagaceae</taxon>
        <taxon>Chitinophaga</taxon>
    </lineage>
</organism>
<dbReference type="Gene3D" id="3.40.50.150">
    <property type="entry name" value="Vaccinia Virus protein VP39"/>
    <property type="match status" value="1"/>
</dbReference>
<dbReference type="EMBL" id="PYGK01000004">
    <property type="protein sequence ID" value="PSL32243.1"/>
    <property type="molecule type" value="Genomic_DNA"/>
</dbReference>
<feature type="domain" description="Methyltransferase type 12" evidence="1">
    <location>
        <begin position="60"/>
        <end position="143"/>
    </location>
</feature>
<keyword evidence="2" id="KW-0489">Methyltransferase</keyword>
<dbReference type="RefSeq" id="WP_170117497.1">
    <property type="nucleotide sequence ID" value="NZ_PYGK01000004.1"/>
</dbReference>
<keyword evidence="2" id="KW-0808">Transferase</keyword>
<evidence type="ECO:0000313" key="3">
    <source>
        <dbReference type="Proteomes" id="UP000240978"/>
    </source>
</evidence>
<proteinExistence type="predicted"/>
<dbReference type="CDD" id="cd02440">
    <property type="entry name" value="AdoMet_MTases"/>
    <property type="match status" value="1"/>
</dbReference>
<dbReference type="InterPro" id="IPR029063">
    <property type="entry name" value="SAM-dependent_MTases_sf"/>
</dbReference>
<name>A0A2P8GE34_9BACT</name>
<dbReference type="SUPFAM" id="SSF53335">
    <property type="entry name" value="S-adenosyl-L-methionine-dependent methyltransferases"/>
    <property type="match status" value="1"/>
</dbReference>
<dbReference type="Pfam" id="PF08242">
    <property type="entry name" value="Methyltransf_12"/>
    <property type="match status" value="1"/>
</dbReference>
<dbReference type="GO" id="GO:0032259">
    <property type="term" value="P:methylation"/>
    <property type="evidence" value="ECO:0007669"/>
    <property type="project" value="UniProtKB-KW"/>
</dbReference>
<dbReference type="GO" id="GO:0008168">
    <property type="term" value="F:methyltransferase activity"/>
    <property type="evidence" value="ECO:0007669"/>
    <property type="project" value="UniProtKB-KW"/>
</dbReference>
<keyword evidence="3" id="KW-1185">Reference proteome</keyword>
<evidence type="ECO:0000313" key="2">
    <source>
        <dbReference type="EMBL" id="PSL32243.1"/>
    </source>
</evidence>
<gene>
    <name evidence="2" type="ORF">CLV42_104546</name>
</gene>
<evidence type="ECO:0000259" key="1">
    <source>
        <dbReference type="Pfam" id="PF08242"/>
    </source>
</evidence>
<comment type="caution">
    <text evidence="2">The sequence shown here is derived from an EMBL/GenBank/DDBJ whole genome shotgun (WGS) entry which is preliminary data.</text>
</comment>
<sequence>MIQDLSNIDNINSKEYWDDRFSSTNGKSWRANSGENQTKLFAYEIVKRLKMDTDFHGTILDFGCALGDAIPIYKERYPNAQFIGIDISTSAINICNQKFGNIATFLTEDVDSIPSVDVIVMSNVLEHLSDDKDFVKRLLRKCKDLYIAVPYEEKAPLHEEHVNSYNLHTFDYLNAEKEVYLCRGYTFSQILKSYIYIELKNIIRPFFKVPLYKGGLNRQILFHIKSQEASVLH</sequence>
<dbReference type="PANTHER" id="PTHR43861">
    <property type="entry name" value="TRANS-ACONITATE 2-METHYLTRANSFERASE-RELATED"/>
    <property type="match status" value="1"/>
</dbReference>
<protein>
    <submittedName>
        <fullName evidence="2">Methyltransferase family protein</fullName>
    </submittedName>
</protein>
<accession>A0A2P8GE34</accession>
<dbReference type="InterPro" id="IPR013217">
    <property type="entry name" value="Methyltransf_12"/>
</dbReference>